<dbReference type="SUPFAM" id="SSF49899">
    <property type="entry name" value="Concanavalin A-like lectins/glucanases"/>
    <property type="match status" value="1"/>
</dbReference>
<organism evidence="2 3">
    <name type="scientific">Cirrhinus mrigala</name>
    <name type="common">Mrigala</name>
    <dbReference type="NCBI Taxonomy" id="683832"/>
    <lineage>
        <taxon>Eukaryota</taxon>
        <taxon>Metazoa</taxon>
        <taxon>Chordata</taxon>
        <taxon>Craniata</taxon>
        <taxon>Vertebrata</taxon>
        <taxon>Euteleostomi</taxon>
        <taxon>Actinopterygii</taxon>
        <taxon>Neopterygii</taxon>
        <taxon>Teleostei</taxon>
        <taxon>Ostariophysi</taxon>
        <taxon>Cypriniformes</taxon>
        <taxon>Cyprinidae</taxon>
        <taxon>Labeoninae</taxon>
        <taxon>Labeonini</taxon>
        <taxon>Cirrhinus</taxon>
    </lineage>
</organism>
<reference evidence="2 3" key="1">
    <citation type="submission" date="2024-05" db="EMBL/GenBank/DDBJ databases">
        <title>Genome sequencing and assembly of Indian major carp, Cirrhinus mrigala (Hamilton, 1822).</title>
        <authorList>
            <person name="Mohindra V."/>
            <person name="Chowdhury L.M."/>
            <person name="Lal K."/>
            <person name="Jena J.K."/>
        </authorList>
    </citation>
    <scope>NUCLEOTIDE SEQUENCE [LARGE SCALE GENOMIC DNA]</scope>
    <source>
        <strain evidence="2">CM1030</strain>
        <tissue evidence="2">Blood</tissue>
    </source>
</reference>
<accession>A0ABD0R1L1</accession>
<gene>
    <name evidence="2" type="ORF">M9458_010602</name>
</gene>
<dbReference type="InterPro" id="IPR013320">
    <property type="entry name" value="ConA-like_dom_sf"/>
</dbReference>
<dbReference type="Pfam" id="PF03388">
    <property type="entry name" value="Lectin_leg-like"/>
    <property type="match status" value="1"/>
</dbReference>
<feature type="non-terminal residue" evidence="2">
    <location>
        <position position="54"/>
    </location>
</feature>
<protein>
    <recommendedName>
        <fullName evidence="1">L-type lectin-like domain-containing protein</fullName>
    </recommendedName>
</protein>
<sequence>RIFPYVLAMVGNGTISYDHERDGRPTELGGCNAMVRNLKHDSFLFMRYVRRRLT</sequence>
<feature type="domain" description="L-type lectin-like" evidence="1">
    <location>
        <begin position="3"/>
        <end position="53"/>
    </location>
</feature>
<keyword evidence="3" id="KW-1185">Reference proteome</keyword>
<evidence type="ECO:0000259" key="1">
    <source>
        <dbReference type="Pfam" id="PF03388"/>
    </source>
</evidence>
<dbReference type="Gene3D" id="2.60.120.200">
    <property type="match status" value="1"/>
</dbReference>
<evidence type="ECO:0000313" key="2">
    <source>
        <dbReference type="EMBL" id="KAL0192306.1"/>
    </source>
</evidence>
<name>A0ABD0R1L1_CIRMR</name>
<dbReference type="AlphaFoldDB" id="A0ABD0R1L1"/>
<dbReference type="EMBL" id="JAMKFB020000005">
    <property type="protein sequence ID" value="KAL0192306.1"/>
    <property type="molecule type" value="Genomic_DNA"/>
</dbReference>
<feature type="non-terminal residue" evidence="2">
    <location>
        <position position="1"/>
    </location>
</feature>
<proteinExistence type="predicted"/>
<comment type="caution">
    <text evidence="2">The sequence shown here is derived from an EMBL/GenBank/DDBJ whole genome shotgun (WGS) entry which is preliminary data.</text>
</comment>
<evidence type="ECO:0000313" key="3">
    <source>
        <dbReference type="Proteomes" id="UP001529510"/>
    </source>
</evidence>
<dbReference type="InterPro" id="IPR005052">
    <property type="entry name" value="Lectin_leg"/>
</dbReference>
<dbReference type="Proteomes" id="UP001529510">
    <property type="component" value="Unassembled WGS sequence"/>
</dbReference>